<dbReference type="GeneID" id="92877245"/>
<dbReference type="KEGG" id="amd:AMED_5745"/>
<dbReference type="HOGENOM" id="CLU_3039761_0_0_11"/>
<gene>
    <name evidence="1" type="ordered locus">AMED_5745</name>
</gene>
<accession>A0A0H3D913</accession>
<dbReference type="eggNOG" id="COG3221">
    <property type="taxonomic scope" value="Bacteria"/>
</dbReference>
<organism evidence="1 2">
    <name type="scientific">Amycolatopsis mediterranei (strain U-32)</name>
    <dbReference type="NCBI Taxonomy" id="749927"/>
    <lineage>
        <taxon>Bacteria</taxon>
        <taxon>Bacillati</taxon>
        <taxon>Actinomycetota</taxon>
        <taxon>Actinomycetes</taxon>
        <taxon>Pseudonocardiales</taxon>
        <taxon>Pseudonocardiaceae</taxon>
        <taxon>Amycolatopsis</taxon>
    </lineage>
</organism>
<dbReference type="RefSeq" id="WP_013227553.1">
    <property type="nucleotide sequence ID" value="NC_014318.1"/>
</dbReference>
<dbReference type="OrthoDB" id="5318791at2"/>
<proteinExistence type="predicted"/>
<sequence length="54" mass="6007">MSHADPRVRPLLDLEGLTRWEPGRTTGYAQLEAAVDQVGFYDVDGTITAAEYRP</sequence>
<protein>
    <submittedName>
        <fullName evidence="1">Uncharacterized protein</fullName>
    </submittedName>
</protein>
<dbReference type="EMBL" id="CP002000">
    <property type="protein sequence ID" value="ADJ47495.1"/>
    <property type="molecule type" value="Genomic_DNA"/>
</dbReference>
<evidence type="ECO:0000313" key="2">
    <source>
        <dbReference type="Proteomes" id="UP000000328"/>
    </source>
</evidence>
<dbReference type="AlphaFoldDB" id="A0A0H3D913"/>
<evidence type="ECO:0000313" key="1">
    <source>
        <dbReference type="EMBL" id="ADJ47495.1"/>
    </source>
</evidence>
<reference evidence="1 2" key="1">
    <citation type="journal article" date="2010" name="Cell Res.">
        <title>Complete genome sequence of the rifamycin SV-producing Amycolatopsis mediterranei U32 revealed its genetic characteristics in phylogeny and metabolism.</title>
        <authorList>
            <person name="Zhao W."/>
            <person name="Zhong Y."/>
            <person name="Yuan H."/>
            <person name="Wang J."/>
            <person name="Zheng H."/>
            <person name="Wang Y."/>
            <person name="Cen X."/>
            <person name="Xu F."/>
            <person name="Bai J."/>
            <person name="Han X."/>
            <person name="Lu G."/>
            <person name="Zhu Y."/>
            <person name="Shao Z."/>
            <person name="Yan H."/>
            <person name="Li C."/>
            <person name="Peng N."/>
            <person name="Zhang Z."/>
            <person name="Zhang Y."/>
            <person name="Lin W."/>
            <person name="Fan Y."/>
            <person name="Qin Z."/>
            <person name="Hu Y."/>
            <person name="Zhu B."/>
            <person name="Wang S."/>
            <person name="Ding X."/>
            <person name="Zhao G.P."/>
        </authorList>
    </citation>
    <scope>NUCLEOTIDE SEQUENCE [LARGE SCALE GENOMIC DNA]</scope>
    <source>
        <strain evidence="2">U-32</strain>
    </source>
</reference>
<name>A0A0H3D913_AMYMU</name>
<dbReference type="PATRIC" id="fig|749927.5.peg.5965"/>
<dbReference type="Proteomes" id="UP000000328">
    <property type="component" value="Chromosome"/>
</dbReference>